<dbReference type="Proteomes" id="UP000247810">
    <property type="component" value="Unassembled WGS sequence"/>
</dbReference>
<evidence type="ECO:0000313" key="3">
    <source>
        <dbReference type="Proteomes" id="UP000247810"/>
    </source>
</evidence>
<protein>
    <submittedName>
        <fullName evidence="2">Short-chain dehydrogenase/reductase family protein</fullName>
    </submittedName>
</protein>
<keyword evidence="3" id="KW-1185">Reference proteome</keyword>
<dbReference type="GO" id="GO:0016491">
    <property type="term" value="F:oxidoreductase activity"/>
    <property type="evidence" value="ECO:0007669"/>
    <property type="project" value="UniProtKB-KW"/>
</dbReference>
<reference evidence="2 3" key="1">
    <citation type="submission" date="2018-02" db="EMBL/GenBank/DDBJ databases">
        <title>The genomes of Aspergillus section Nigri reveals drivers in fungal speciation.</title>
        <authorList>
            <consortium name="DOE Joint Genome Institute"/>
            <person name="Vesth T.C."/>
            <person name="Nybo J."/>
            <person name="Theobald S."/>
            <person name="Brandl J."/>
            <person name="Frisvad J.C."/>
            <person name="Nielsen K.F."/>
            <person name="Lyhne E.K."/>
            <person name="Kogle M.E."/>
            <person name="Kuo A."/>
            <person name="Riley R."/>
            <person name="Clum A."/>
            <person name="Nolan M."/>
            <person name="Lipzen A."/>
            <person name="Salamov A."/>
            <person name="Henrissat B."/>
            <person name="Wiebenga A."/>
            <person name="De vries R.P."/>
            <person name="Grigoriev I.V."/>
            <person name="Mortensen U.H."/>
            <person name="Andersen M.R."/>
            <person name="Baker S.E."/>
        </authorList>
    </citation>
    <scope>NUCLEOTIDE SEQUENCE [LARGE SCALE GENOMIC DNA]</scope>
    <source>
        <strain evidence="2 3">CBS 707.79</strain>
    </source>
</reference>
<dbReference type="InterPro" id="IPR002347">
    <property type="entry name" value="SDR_fam"/>
</dbReference>
<gene>
    <name evidence="2" type="ORF">BO71DRAFT_347344</name>
</gene>
<dbReference type="AlphaFoldDB" id="A0A319E9E1"/>
<organism evidence="2 3">
    <name type="scientific">Aspergillus ellipticus CBS 707.79</name>
    <dbReference type="NCBI Taxonomy" id="1448320"/>
    <lineage>
        <taxon>Eukaryota</taxon>
        <taxon>Fungi</taxon>
        <taxon>Dikarya</taxon>
        <taxon>Ascomycota</taxon>
        <taxon>Pezizomycotina</taxon>
        <taxon>Eurotiomycetes</taxon>
        <taxon>Eurotiomycetidae</taxon>
        <taxon>Eurotiales</taxon>
        <taxon>Aspergillaceae</taxon>
        <taxon>Aspergillus</taxon>
        <taxon>Aspergillus subgen. Circumdati</taxon>
    </lineage>
</organism>
<dbReference type="Pfam" id="PF00106">
    <property type="entry name" value="adh_short"/>
    <property type="match status" value="1"/>
</dbReference>
<dbReference type="STRING" id="1448320.A0A319E9E1"/>
<keyword evidence="1" id="KW-0560">Oxidoreductase</keyword>
<dbReference type="Gene3D" id="3.40.50.720">
    <property type="entry name" value="NAD(P)-binding Rossmann-like Domain"/>
    <property type="match status" value="1"/>
</dbReference>
<evidence type="ECO:0000256" key="1">
    <source>
        <dbReference type="ARBA" id="ARBA00023002"/>
    </source>
</evidence>
<sequence>MRLRQPPVPPLPSSATFRDRTAIVTGGNTGIGLGVARELLRLQCKTLILACRSPSRAESARQSLLAEFPSLPPDTIQFKSLDLDSYTSVQNFVAEIRRDVPVVDLLVLNAGAGFFPTLETSAEHHERTIQTMYLSNVLLLLSLLPHLEASKDKSGRVSHVTWVGSRMIYPIIQKNVLPADDESILGYFDNPEHYVMMERYGQSKLLCLAFFYELCQRLGRDRVIMNMVCPGAVATELARYMPLVYKPLVWVYYKLVNRTTEKGAWLVLNPSLVAGAHSHGAFYGDENVEPVHPFFKTEAGSHLQRRVWEETMVEMGKTQLVTDSLGLN</sequence>
<dbReference type="PANTHER" id="PTHR43157:SF35">
    <property type="entry name" value="DEHYDROGENASE_REDUCTASE FAMILY PROTEIN, PUTATIVE-RELATED"/>
    <property type="match status" value="1"/>
</dbReference>
<dbReference type="PANTHER" id="PTHR43157">
    <property type="entry name" value="PHOSPHATIDYLINOSITOL-GLYCAN BIOSYNTHESIS CLASS F PROTEIN-RELATED"/>
    <property type="match status" value="1"/>
</dbReference>
<accession>A0A319E9E1</accession>
<dbReference type="OrthoDB" id="542013at2759"/>
<proteinExistence type="predicted"/>
<evidence type="ECO:0000313" key="2">
    <source>
        <dbReference type="EMBL" id="PYH97288.1"/>
    </source>
</evidence>
<dbReference type="EMBL" id="KZ825826">
    <property type="protein sequence ID" value="PYH97288.1"/>
    <property type="molecule type" value="Genomic_DNA"/>
</dbReference>
<dbReference type="VEuPathDB" id="FungiDB:BO71DRAFT_347344"/>
<dbReference type="PRINTS" id="PR00081">
    <property type="entry name" value="GDHRDH"/>
</dbReference>
<dbReference type="InterPro" id="IPR036291">
    <property type="entry name" value="NAD(P)-bd_dom_sf"/>
</dbReference>
<name>A0A319E9E1_9EURO</name>
<dbReference type="SUPFAM" id="SSF51735">
    <property type="entry name" value="NAD(P)-binding Rossmann-fold domains"/>
    <property type="match status" value="1"/>
</dbReference>